<name>A0ABU8BQ51_9RHOB</name>
<protein>
    <submittedName>
        <fullName evidence="2">Ribbon-helix-helix domain-containing protein</fullName>
    </submittedName>
</protein>
<proteinExistence type="predicted"/>
<dbReference type="Gene3D" id="1.10.1220.10">
    <property type="entry name" value="Met repressor-like"/>
    <property type="match status" value="1"/>
</dbReference>
<evidence type="ECO:0000259" key="1">
    <source>
        <dbReference type="Pfam" id="PF01402"/>
    </source>
</evidence>
<dbReference type="InterPro" id="IPR013321">
    <property type="entry name" value="Arc_rbn_hlx_hlx"/>
</dbReference>
<dbReference type="RefSeq" id="WP_335418517.1">
    <property type="nucleotide sequence ID" value="NZ_JBALHR010000001.1"/>
</dbReference>
<evidence type="ECO:0000313" key="3">
    <source>
        <dbReference type="Proteomes" id="UP001431963"/>
    </source>
</evidence>
<feature type="domain" description="Ribbon-helix-helix protein CopG" evidence="1">
    <location>
        <begin position="5"/>
        <end position="45"/>
    </location>
</feature>
<dbReference type="CDD" id="cd22231">
    <property type="entry name" value="RHH_NikR_HicB-like"/>
    <property type="match status" value="1"/>
</dbReference>
<dbReference type="Proteomes" id="UP001431963">
    <property type="component" value="Unassembled WGS sequence"/>
</dbReference>
<comment type="caution">
    <text evidence="2">The sequence shown here is derived from an EMBL/GenBank/DDBJ whole genome shotgun (WGS) entry which is preliminary data.</text>
</comment>
<evidence type="ECO:0000313" key="2">
    <source>
        <dbReference type="EMBL" id="MEH7826830.1"/>
    </source>
</evidence>
<reference evidence="2" key="1">
    <citation type="submission" date="2024-02" db="EMBL/GenBank/DDBJ databases">
        <title>Genome sequences of strain Gemmobacter sp. JM10B15.</title>
        <authorList>
            <person name="Zhang M."/>
        </authorList>
    </citation>
    <scope>NUCLEOTIDE SEQUENCE</scope>
    <source>
        <strain evidence="2">JM10B15</strain>
    </source>
</reference>
<dbReference type="Pfam" id="PF01402">
    <property type="entry name" value="RHH_1"/>
    <property type="match status" value="1"/>
</dbReference>
<accession>A0ABU8BQ51</accession>
<dbReference type="EMBL" id="JBALHR010000001">
    <property type="protein sequence ID" value="MEH7826830.1"/>
    <property type="molecule type" value="Genomic_DNA"/>
</dbReference>
<dbReference type="InterPro" id="IPR002145">
    <property type="entry name" value="CopG"/>
</dbReference>
<gene>
    <name evidence="2" type="ORF">V6590_01580</name>
</gene>
<keyword evidence="3" id="KW-1185">Reference proteome</keyword>
<sequence length="53" mass="5899">MDTTLSLPISKEMVEAIDKWRGRQPGVPSRSEAIRRMIKAELDKEQAGATDGQ</sequence>
<organism evidence="2 3">
    <name type="scientific">Gemmobacter denitrificans</name>
    <dbReference type="NCBI Taxonomy" id="3123040"/>
    <lineage>
        <taxon>Bacteria</taxon>
        <taxon>Pseudomonadati</taxon>
        <taxon>Pseudomonadota</taxon>
        <taxon>Alphaproteobacteria</taxon>
        <taxon>Rhodobacterales</taxon>
        <taxon>Paracoccaceae</taxon>
        <taxon>Gemmobacter</taxon>
    </lineage>
</organism>